<dbReference type="InterPro" id="IPR045058">
    <property type="entry name" value="GIMA/IAN/Toc"/>
</dbReference>
<dbReference type="InterPro" id="IPR006703">
    <property type="entry name" value="G_AIG1"/>
</dbReference>
<dbReference type="Proteomes" id="UP000694844">
    <property type="component" value="Chromosome 6"/>
</dbReference>
<evidence type="ECO:0000313" key="5">
    <source>
        <dbReference type="Proteomes" id="UP000694844"/>
    </source>
</evidence>
<dbReference type="FunFam" id="3.40.50.300:FF:000366">
    <property type="entry name" value="GTPase, IMAP family member 2"/>
    <property type="match status" value="1"/>
</dbReference>
<comment type="similarity">
    <text evidence="1">Belongs to the TRAFAC class TrmE-Era-EngA-EngB-Septin-like GTPase superfamily. AIG1/Toc34/Toc159-like paraseptin GTPase family. IAN subfamily.</text>
</comment>
<dbReference type="GeneID" id="111100020"/>
<dbReference type="PROSITE" id="PS51720">
    <property type="entry name" value="G_AIG1"/>
    <property type="match status" value="1"/>
</dbReference>
<evidence type="ECO:0000313" key="7">
    <source>
        <dbReference type="RefSeq" id="XP_022287295.1"/>
    </source>
</evidence>
<dbReference type="RefSeq" id="XP_022287295.1">
    <property type="nucleotide sequence ID" value="XM_022431587.1"/>
</dbReference>
<proteinExistence type="inferred from homology"/>
<evidence type="ECO:0000256" key="2">
    <source>
        <dbReference type="ARBA" id="ARBA00022741"/>
    </source>
</evidence>
<dbReference type="Gene3D" id="3.40.50.300">
    <property type="entry name" value="P-loop containing nucleotide triphosphate hydrolases"/>
    <property type="match status" value="1"/>
</dbReference>
<sequence>MAASSELDFNNEVRILLIGKTGTGKSTTGNTILGRKAFATMLSATPVTSKTEYQMERRFGKKLVVVDTPGLCDPSQSDTKIITEISKWYTLMSPGIHAILLVVKAGRFTDEDQHTVDLFMKVFGDDLKKYLIVVFADKEQLECNDMTVTSYIRTMNKSSNLYKLIEEINRRYVAVGVRDENEKEILEILSMIDAIGGPHGDKYYSNEYFKEIEKCMEEMEKKQMRESRNQIRDTYNDDVRDSTRRRIADEESFGEKILSVVGSFVRLIAVKAAEFIMRHFVDV</sequence>
<evidence type="ECO:0000313" key="6">
    <source>
        <dbReference type="RefSeq" id="XP_022287294.1"/>
    </source>
</evidence>
<organism evidence="5 6">
    <name type="scientific">Crassostrea virginica</name>
    <name type="common">Eastern oyster</name>
    <dbReference type="NCBI Taxonomy" id="6565"/>
    <lineage>
        <taxon>Eukaryota</taxon>
        <taxon>Metazoa</taxon>
        <taxon>Spiralia</taxon>
        <taxon>Lophotrochozoa</taxon>
        <taxon>Mollusca</taxon>
        <taxon>Bivalvia</taxon>
        <taxon>Autobranchia</taxon>
        <taxon>Pteriomorphia</taxon>
        <taxon>Ostreida</taxon>
        <taxon>Ostreoidea</taxon>
        <taxon>Ostreidae</taxon>
        <taxon>Crassostrea</taxon>
    </lineage>
</organism>
<keyword evidence="5" id="KW-1185">Reference proteome</keyword>
<name>A0A8B8ABK1_CRAVI</name>
<dbReference type="InterPro" id="IPR027417">
    <property type="entry name" value="P-loop_NTPase"/>
</dbReference>
<dbReference type="KEGG" id="cvn:111100020"/>
<dbReference type="SUPFAM" id="SSF52540">
    <property type="entry name" value="P-loop containing nucleoside triphosphate hydrolases"/>
    <property type="match status" value="1"/>
</dbReference>
<dbReference type="Pfam" id="PF04548">
    <property type="entry name" value="AIG1"/>
    <property type="match status" value="1"/>
</dbReference>
<dbReference type="OrthoDB" id="431287at2759"/>
<gene>
    <name evidence="6 7" type="primary">LOC111100020</name>
</gene>
<reference evidence="6 7" key="1">
    <citation type="submission" date="2025-04" db="UniProtKB">
        <authorList>
            <consortium name="RefSeq"/>
        </authorList>
    </citation>
    <scope>IDENTIFICATION</scope>
    <source>
        <tissue evidence="6 7">Whole sample</tissue>
    </source>
</reference>
<dbReference type="RefSeq" id="XP_022287294.1">
    <property type="nucleotide sequence ID" value="XM_022431586.1"/>
</dbReference>
<dbReference type="PANTHER" id="PTHR10903">
    <property type="entry name" value="GTPASE, IMAP FAMILY MEMBER-RELATED"/>
    <property type="match status" value="1"/>
</dbReference>
<keyword evidence="3" id="KW-0342">GTP-binding</keyword>
<evidence type="ECO:0000259" key="4">
    <source>
        <dbReference type="PROSITE" id="PS51720"/>
    </source>
</evidence>
<evidence type="ECO:0000256" key="1">
    <source>
        <dbReference type="ARBA" id="ARBA00008535"/>
    </source>
</evidence>
<protein>
    <submittedName>
        <fullName evidence="6 7">GTPase IMAP family member 4-like isoform X1</fullName>
    </submittedName>
</protein>
<dbReference type="AlphaFoldDB" id="A0A8B8ABK1"/>
<accession>A0A8B8ABK1</accession>
<feature type="domain" description="AIG1-type G" evidence="4">
    <location>
        <begin position="10"/>
        <end position="213"/>
    </location>
</feature>
<dbReference type="PANTHER" id="PTHR10903:SF184">
    <property type="entry name" value="GTP-BINDING PROTEIN A"/>
    <property type="match status" value="1"/>
</dbReference>
<keyword evidence="2" id="KW-0547">Nucleotide-binding</keyword>
<dbReference type="GO" id="GO:0005525">
    <property type="term" value="F:GTP binding"/>
    <property type="evidence" value="ECO:0007669"/>
    <property type="project" value="UniProtKB-KW"/>
</dbReference>
<evidence type="ECO:0000256" key="3">
    <source>
        <dbReference type="ARBA" id="ARBA00023134"/>
    </source>
</evidence>